<sequence>MVATSDTSATPSDTLFSKLRLPWPTLPTDGPSNPFSEDSEEISRARTAPIEATKALHNLAFCVTSRSRKNVPLQEAIRFHDLSSKTGLSQALLPRFLRMTIANFYFAEPEPGLVAHSAFSKPLATDKKMRACIWLRHAEMLPAVSKLVNMVKRHPEDMVKFGQFIDDSSGGSSADSAESISRAYPWETLLKGALVVDGRLDFVPHNFFNPQPESARGAAVNFMRDILHNCSDYYCKRILKPIAEAMGKESRIVNCDTVLPQPSSVPKSQDAMTTALDLTMLSIKLAVTNVVGKPRMRMDSLVEIGLSG</sequence>
<dbReference type="Gene3D" id="3.40.50.150">
    <property type="entry name" value="Vaccinia Virus protein VP39"/>
    <property type="match status" value="1"/>
</dbReference>
<reference evidence="2" key="2">
    <citation type="submission" date="2023-07" db="EMBL/GenBank/DDBJ databases">
        <authorList>
            <consortium name="Lawrence Berkeley National Laboratory"/>
            <person name="Haridas S."/>
            <person name="Hensen N."/>
            <person name="Bonometti L."/>
            <person name="Westerberg I."/>
            <person name="Brannstrom I.O."/>
            <person name="Guillou S."/>
            <person name="Cros-Aarteil S."/>
            <person name="Calhoun S."/>
            <person name="Kuo A."/>
            <person name="Mondo S."/>
            <person name="Pangilinan J."/>
            <person name="Riley R."/>
            <person name="LaButti K."/>
            <person name="Andreopoulos B."/>
            <person name="Lipzen A."/>
            <person name="Chen C."/>
            <person name="Yanf M."/>
            <person name="Daum C."/>
            <person name="Ng V."/>
            <person name="Clum A."/>
            <person name="Steindorff A."/>
            <person name="Ohm R."/>
            <person name="Martin F."/>
            <person name="Silar P."/>
            <person name="Natvig D."/>
            <person name="Lalanne C."/>
            <person name="Gautier V."/>
            <person name="Ament-velasquez S.L."/>
            <person name="Kruys A."/>
            <person name="Hutchinson M.I."/>
            <person name="Powell A.J."/>
            <person name="Barry K."/>
            <person name="Miller A.N."/>
            <person name="Grigoriev I.V."/>
            <person name="Debuchy R."/>
            <person name="Gladieux P."/>
            <person name="Thoren M.H."/>
            <person name="Johannesson H."/>
        </authorList>
    </citation>
    <scope>NUCLEOTIDE SEQUENCE</scope>
    <source>
        <strain evidence="2">FGSC 1904</strain>
    </source>
</reference>
<dbReference type="EMBL" id="JAUTDP010000003">
    <property type="protein sequence ID" value="KAK3400942.1"/>
    <property type="molecule type" value="Genomic_DNA"/>
</dbReference>
<dbReference type="PANTHER" id="PTHR43712">
    <property type="entry name" value="PUTATIVE (AFU_ORTHOLOGUE AFUA_4G14580)-RELATED"/>
    <property type="match status" value="1"/>
</dbReference>
<keyword evidence="2" id="KW-0808">Transferase</keyword>
<keyword evidence="2" id="KW-0489">Methyltransferase</keyword>
<dbReference type="PANTHER" id="PTHR43712:SF5">
    <property type="entry name" value="O-METHYLTRANSFERASE ASQN-RELATED"/>
    <property type="match status" value="1"/>
</dbReference>
<name>A0AAE0UE95_SORBR</name>
<reference evidence="2" key="1">
    <citation type="journal article" date="2023" name="Mol. Phylogenet. Evol.">
        <title>Genome-scale phylogeny and comparative genomics of the fungal order Sordariales.</title>
        <authorList>
            <person name="Hensen N."/>
            <person name="Bonometti L."/>
            <person name="Westerberg I."/>
            <person name="Brannstrom I.O."/>
            <person name="Guillou S."/>
            <person name="Cros-Aarteil S."/>
            <person name="Calhoun S."/>
            <person name="Haridas S."/>
            <person name="Kuo A."/>
            <person name="Mondo S."/>
            <person name="Pangilinan J."/>
            <person name="Riley R."/>
            <person name="LaButti K."/>
            <person name="Andreopoulos B."/>
            <person name="Lipzen A."/>
            <person name="Chen C."/>
            <person name="Yan M."/>
            <person name="Daum C."/>
            <person name="Ng V."/>
            <person name="Clum A."/>
            <person name="Steindorff A."/>
            <person name="Ohm R.A."/>
            <person name="Martin F."/>
            <person name="Silar P."/>
            <person name="Natvig D.O."/>
            <person name="Lalanne C."/>
            <person name="Gautier V."/>
            <person name="Ament-Velasquez S.L."/>
            <person name="Kruys A."/>
            <person name="Hutchinson M.I."/>
            <person name="Powell A.J."/>
            <person name="Barry K."/>
            <person name="Miller A.N."/>
            <person name="Grigoriev I.V."/>
            <person name="Debuchy R."/>
            <person name="Gladieux P."/>
            <person name="Hiltunen Thoren M."/>
            <person name="Johannesson H."/>
        </authorList>
    </citation>
    <scope>NUCLEOTIDE SEQUENCE</scope>
    <source>
        <strain evidence="2">FGSC 1904</strain>
    </source>
</reference>
<evidence type="ECO:0000313" key="2">
    <source>
        <dbReference type="EMBL" id="KAK3400942.1"/>
    </source>
</evidence>
<dbReference type="AlphaFoldDB" id="A0AAE0UE95"/>
<evidence type="ECO:0000256" key="1">
    <source>
        <dbReference type="SAM" id="MobiDB-lite"/>
    </source>
</evidence>
<comment type="caution">
    <text evidence="2">The sequence shown here is derived from an EMBL/GenBank/DDBJ whole genome shotgun (WGS) entry which is preliminary data.</text>
</comment>
<evidence type="ECO:0000313" key="3">
    <source>
        <dbReference type="Proteomes" id="UP001281003"/>
    </source>
</evidence>
<protein>
    <submittedName>
        <fullName evidence="2">S-adenosyl-L-methionine-dependent methyltransferase</fullName>
    </submittedName>
</protein>
<accession>A0AAE0UE95</accession>
<dbReference type="SUPFAM" id="SSF53335">
    <property type="entry name" value="S-adenosyl-L-methionine-dependent methyltransferases"/>
    <property type="match status" value="1"/>
</dbReference>
<feature type="region of interest" description="Disordered" evidence="1">
    <location>
        <begin position="20"/>
        <end position="39"/>
    </location>
</feature>
<dbReference type="InterPro" id="IPR029063">
    <property type="entry name" value="SAM-dependent_MTases_sf"/>
</dbReference>
<gene>
    <name evidence="2" type="ORF">B0T20DRAFT_459655</name>
</gene>
<dbReference type="InterPro" id="IPR036388">
    <property type="entry name" value="WH-like_DNA-bd_sf"/>
</dbReference>
<organism evidence="2 3">
    <name type="scientific">Sordaria brevicollis</name>
    <dbReference type="NCBI Taxonomy" id="83679"/>
    <lineage>
        <taxon>Eukaryota</taxon>
        <taxon>Fungi</taxon>
        <taxon>Dikarya</taxon>
        <taxon>Ascomycota</taxon>
        <taxon>Pezizomycotina</taxon>
        <taxon>Sordariomycetes</taxon>
        <taxon>Sordariomycetidae</taxon>
        <taxon>Sordariales</taxon>
        <taxon>Sordariaceae</taxon>
        <taxon>Sordaria</taxon>
    </lineage>
</organism>
<dbReference type="GO" id="GO:0032259">
    <property type="term" value="P:methylation"/>
    <property type="evidence" value="ECO:0007669"/>
    <property type="project" value="UniProtKB-KW"/>
</dbReference>
<keyword evidence="3" id="KW-1185">Reference proteome</keyword>
<dbReference type="Proteomes" id="UP001281003">
    <property type="component" value="Unassembled WGS sequence"/>
</dbReference>
<dbReference type="GO" id="GO:0008168">
    <property type="term" value="F:methyltransferase activity"/>
    <property type="evidence" value="ECO:0007669"/>
    <property type="project" value="UniProtKB-KW"/>
</dbReference>
<proteinExistence type="predicted"/>
<dbReference type="Gene3D" id="1.10.10.10">
    <property type="entry name" value="Winged helix-like DNA-binding domain superfamily/Winged helix DNA-binding domain"/>
    <property type="match status" value="1"/>
</dbReference>